<dbReference type="Proteomes" id="UP001652625">
    <property type="component" value="Chromosome 15"/>
</dbReference>
<proteinExistence type="predicted"/>
<dbReference type="InterPro" id="IPR052760">
    <property type="entry name" value="Mitochondrial_malonyltrans"/>
</dbReference>
<dbReference type="GeneID" id="136071974"/>
<gene>
    <name evidence="3" type="primary">LOC136071974</name>
</gene>
<evidence type="ECO:0000313" key="3">
    <source>
        <dbReference type="RefSeq" id="XP_065674783.1"/>
    </source>
</evidence>
<reference evidence="3" key="1">
    <citation type="submission" date="2025-08" db="UniProtKB">
        <authorList>
            <consortium name="RefSeq"/>
        </authorList>
    </citation>
    <scope>IDENTIFICATION</scope>
</reference>
<dbReference type="Gene3D" id="3.40.366.10">
    <property type="entry name" value="Malonyl-Coenzyme A Acyl Carrier Protein, domain 2"/>
    <property type="match status" value="1"/>
</dbReference>
<name>A0ABM4DJT6_HYDVU</name>
<dbReference type="SMART" id="SM00827">
    <property type="entry name" value="PKS_AT"/>
    <property type="match status" value="1"/>
</dbReference>
<dbReference type="SUPFAM" id="SSF52151">
    <property type="entry name" value="FabD/lysophospholipase-like"/>
    <property type="match status" value="1"/>
</dbReference>
<dbReference type="RefSeq" id="XP_065674783.1">
    <property type="nucleotide sequence ID" value="XM_065818711.1"/>
</dbReference>
<keyword evidence="2" id="KW-1185">Reference proteome</keyword>
<dbReference type="PANTHER" id="PTHR47170:SF2">
    <property type="entry name" value="MALONYL-COA:ACP TRANSACYLASE (MAT) DOMAIN-CONTAINING PROTEIN"/>
    <property type="match status" value="1"/>
</dbReference>
<sequence length="341" mass="38568">MYTVFNFKNFYSDLNKKLILRKAFILFFSTQKNNALIMCPSQGTQFVGMLAKVDVTNYVYKQLIDLAKNTLGYNLLDKCKHGPQELLTRTLYSQPAILLSTLLIAENLKMDKSLKWKSIVGYSLGELSALAAAGCISYEDIFKIIKVRASAMEKAVSSTPSGMIFLEGLTVSEVNELCDDLSKTSSKRLYLATHLFECGVTVGGSLDLLNKILNQEHSLLKEDKVKISKVHVSGAFHTPYMQPAQELLNDVLQNIAIQPTDIKLYSNVTGKPYENINCIKNLLVRQVCEPLLWYSVLQSINEDYLNEFYDVVFELSRIKQIKTMIGKVNQNMMTKVVNLWI</sequence>
<evidence type="ECO:0000313" key="2">
    <source>
        <dbReference type="Proteomes" id="UP001652625"/>
    </source>
</evidence>
<feature type="domain" description="Malonyl-CoA:ACP transacylase (MAT)" evidence="1">
    <location>
        <begin position="38"/>
        <end position="332"/>
    </location>
</feature>
<accession>A0ABM4DJT6</accession>
<dbReference type="Pfam" id="PF00698">
    <property type="entry name" value="Acyl_transf_1"/>
    <property type="match status" value="1"/>
</dbReference>
<protein>
    <submittedName>
        <fullName evidence="3">Probable malonyl-CoA-acyl carrier protein transacylase, mitochondrial isoform X2</fullName>
    </submittedName>
</protein>
<evidence type="ECO:0000259" key="1">
    <source>
        <dbReference type="SMART" id="SM00827"/>
    </source>
</evidence>
<dbReference type="InterPro" id="IPR016035">
    <property type="entry name" value="Acyl_Trfase/lysoPLipase"/>
</dbReference>
<dbReference type="InterPro" id="IPR014043">
    <property type="entry name" value="Acyl_transferase_dom"/>
</dbReference>
<dbReference type="InterPro" id="IPR001227">
    <property type="entry name" value="Ac_transferase_dom_sf"/>
</dbReference>
<organism evidence="2 3">
    <name type="scientific">Hydra vulgaris</name>
    <name type="common">Hydra</name>
    <name type="synonym">Hydra attenuata</name>
    <dbReference type="NCBI Taxonomy" id="6087"/>
    <lineage>
        <taxon>Eukaryota</taxon>
        <taxon>Metazoa</taxon>
        <taxon>Cnidaria</taxon>
        <taxon>Hydrozoa</taxon>
        <taxon>Hydroidolina</taxon>
        <taxon>Anthoathecata</taxon>
        <taxon>Aplanulata</taxon>
        <taxon>Hydridae</taxon>
        <taxon>Hydra</taxon>
    </lineage>
</organism>
<dbReference type="PANTHER" id="PTHR47170">
    <property type="entry name" value="MALONYL-COA ACP TRANSACYLASE, ACP-BINDING"/>
    <property type="match status" value="1"/>
</dbReference>
<dbReference type="Gene3D" id="3.30.70.250">
    <property type="entry name" value="Malonyl-CoA ACP transacylase, ACP-binding"/>
    <property type="match status" value="1"/>
</dbReference>